<keyword evidence="1" id="KW-0472">Membrane</keyword>
<keyword evidence="1" id="KW-0812">Transmembrane</keyword>
<keyword evidence="1" id="KW-1133">Transmembrane helix</keyword>
<reference evidence="2 3" key="1">
    <citation type="submission" date="2021-01" db="EMBL/GenBank/DDBJ databases">
        <title>Tumebacillus sp. strain ITR2 16S ribosomal RNA gene Genome sequencing and assembly.</title>
        <authorList>
            <person name="Kang M."/>
        </authorList>
    </citation>
    <scope>NUCLEOTIDE SEQUENCE [LARGE SCALE GENOMIC DNA]</scope>
    <source>
        <strain evidence="2 3">ITR2</strain>
    </source>
</reference>
<dbReference type="EMBL" id="JAEQNB010000002">
    <property type="protein sequence ID" value="MBL0386796.1"/>
    <property type="molecule type" value="Genomic_DNA"/>
</dbReference>
<evidence type="ECO:0000313" key="3">
    <source>
        <dbReference type="Proteomes" id="UP000602284"/>
    </source>
</evidence>
<feature type="transmembrane region" description="Helical" evidence="1">
    <location>
        <begin position="127"/>
        <end position="147"/>
    </location>
</feature>
<feature type="transmembrane region" description="Helical" evidence="1">
    <location>
        <begin position="12"/>
        <end position="41"/>
    </location>
</feature>
<feature type="transmembrane region" description="Helical" evidence="1">
    <location>
        <begin position="53"/>
        <end position="74"/>
    </location>
</feature>
<protein>
    <submittedName>
        <fullName evidence="2">Uncharacterized protein</fullName>
    </submittedName>
</protein>
<dbReference type="Proteomes" id="UP000602284">
    <property type="component" value="Unassembled WGS sequence"/>
</dbReference>
<gene>
    <name evidence="2" type="ORF">JJB07_09035</name>
</gene>
<evidence type="ECO:0000256" key="1">
    <source>
        <dbReference type="SAM" id="Phobius"/>
    </source>
</evidence>
<dbReference type="RefSeq" id="WP_201633891.1">
    <property type="nucleotide sequence ID" value="NZ_JAEQNB010000002.1"/>
</dbReference>
<accession>A0ABS1J944</accession>
<evidence type="ECO:0000313" key="2">
    <source>
        <dbReference type="EMBL" id="MBL0386796.1"/>
    </source>
</evidence>
<proteinExistence type="predicted"/>
<feature type="transmembrane region" description="Helical" evidence="1">
    <location>
        <begin position="86"/>
        <end position="107"/>
    </location>
</feature>
<organism evidence="2 3">
    <name type="scientific">Tumebacillus amylolyticus</name>
    <dbReference type="NCBI Taxonomy" id="2801339"/>
    <lineage>
        <taxon>Bacteria</taxon>
        <taxon>Bacillati</taxon>
        <taxon>Bacillota</taxon>
        <taxon>Bacilli</taxon>
        <taxon>Bacillales</taxon>
        <taxon>Alicyclobacillaceae</taxon>
        <taxon>Tumebacillus</taxon>
    </lineage>
</organism>
<keyword evidence="3" id="KW-1185">Reference proteome</keyword>
<sequence length="156" mass="17096">MKNVLRACGSGLAVGFLHVLLLILIWFGYFFGSLIGGMILFSATGDALFANRTAPLVVAGLVYLGYVFVWYMIWLLQFENGKISFFYSKLGFALVPLVVALALYQPVDPAQATMAILDVPDELIRSSLLTALVLLPLYSIGLVRFVLPKTKKTSIS</sequence>
<comment type="caution">
    <text evidence="2">The sequence shown here is derived from an EMBL/GenBank/DDBJ whole genome shotgun (WGS) entry which is preliminary data.</text>
</comment>
<name>A0ABS1J944_9BACL</name>